<evidence type="ECO:0000313" key="3">
    <source>
        <dbReference type="EMBL" id="NLF53320.1"/>
    </source>
</evidence>
<sequence>MRLLRLFKIVTVSLRFGLDRLVLDADASGRLASVWQSVFFWRRFTEPRGVRLRRALESLGPIFVKFGQMLSTRRDLLPPDLADELALLQDRVPPFPTEQALALLEGFYGRPIDHVFDNFARVPVASASVAQVHFANLPDGTEVAVKVLRPGIEKVIAHDLALLEVAARLLERIWPEGRRLKPREVVAEFSKYLHDELDLMREAANCSQLRRNFTDSSLLLVPEVYWDWCG</sequence>
<accession>A0A7X7R6P9</accession>
<reference evidence="3 4" key="1">
    <citation type="journal article" date="2020" name="Biotechnol. Biofuels">
        <title>New insights from the biogas microbiome by comprehensive genome-resolved metagenomics of nearly 1600 species originating from multiple anaerobic digesters.</title>
        <authorList>
            <person name="Campanaro S."/>
            <person name="Treu L."/>
            <person name="Rodriguez-R L.M."/>
            <person name="Kovalovszki A."/>
            <person name="Ziels R.M."/>
            <person name="Maus I."/>
            <person name="Zhu X."/>
            <person name="Kougias P.G."/>
            <person name="Basile A."/>
            <person name="Luo G."/>
            <person name="Schluter A."/>
            <person name="Konstantinidis K.T."/>
            <person name="Angelidaki I."/>
        </authorList>
    </citation>
    <scope>NUCLEOTIDE SEQUENCE [LARGE SCALE GENOMIC DNA]</scope>
    <source>
        <strain evidence="3">AS06rmzACSIP_256</strain>
    </source>
</reference>
<dbReference type="InterPro" id="IPR011009">
    <property type="entry name" value="Kinase-like_dom_sf"/>
</dbReference>
<organism evidence="3 4">
    <name type="scientific">Thauera phenolivorans</name>
    <dbReference type="NCBI Taxonomy" id="1792543"/>
    <lineage>
        <taxon>Bacteria</taxon>
        <taxon>Pseudomonadati</taxon>
        <taxon>Pseudomonadota</taxon>
        <taxon>Betaproteobacteria</taxon>
        <taxon>Rhodocyclales</taxon>
        <taxon>Zoogloeaceae</taxon>
        <taxon>Thauera</taxon>
    </lineage>
</organism>
<name>A0A7X7R6P9_9RHOO</name>
<dbReference type="Proteomes" id="UP000536534">
    <property type="component" value="Unassembled WGS sequence"/>
</dbReference>
<keyword evidence="3" id="KW-0830">Ubiquinone</keyword>
<dbReference type="AlphaFoldDB" id="A0A7X7R6P9"/>
<dbReference type="SUPFAM" id="SSF56112">
    <property type="entry name" value="Protein kinase-like (PK-like)"/>
    <property type="match status" value="1"/>
</dbReference>
<evidence type="ECO:0000313" key="4">
    <source>
        <dbReference type="Proteomes" id="UP000536534"/>
    </source>
</evidence>
<dbReference type="InterPro" id="IPR004147">
    <property type="entry name" value="ABC1_dom"/>
</dbReference>
<comment type="similarity">
    <text evidence="1">Belongs to the protein kinase superfamily. ADCK protein kinase family.</text>
</comment>
<gene>
    <name evidence="3" type="ORF">GX576_02725</name>
</gene>
<protein>
    <submittedName>
        <fullName evidence="3">Ubiquinone biosynthesis regulatory protein kinase UbiB</fullName>
    </submittedName>
</protein>
<feature type="non-terminal residue" evidence="3">
    <location>
        <position position="230"/>
    </location>
</feature>
<dbReference type="PANTHER" id="PTHR10566">
    <property type="entry name" value="CHAPERONE-ACTIVITY OF BC1 COMPLEX CABC1 -RELATED"/>
    <property type="match status" value="1"/>
</dbReference>
<dbReference type="EMBL" id="JAAYYV010000071">
    <property type="protein sequence ID" value="NLF53320.1"/>
    <property type="molecule type" value="Genomic_DNA"/>
</dbReference>
<comment type="caution">
    <text evidence="3">The sequence shown here is derived from an EMBL/GenBank/DDBJ whole genome shotgun (WGS) entry which is preliminary data.</text>
</comment>
<dbReference type="InterPro" id="IPR050154">
    <property type="entry name" value="UbiB_kinase"/>
</dbReference>
<dbReference type="Pfam" id="PF03109">
    <property type="entry name" value="ABC1"/>
    <property type="match status" value="1"/>
</dbReference>
<evidence type="ECO:0000259" key="2">
    <source>
        <dbReference type="Pfam" id="PF03109"/>
    </source>
</evidence>
<dbReference type="PANTHER" id="PTHR10566:SF113">
    <property type="entry name" value="PROTEIN ACTIVITY OF BC1 COMPLEX KINASE 7, CHLOROPLASTIC"/>
    <property type="match status" value="1"/>
</dbReference>
<proteinExistence type="inferred from homology"/>
<feature type="domain" description="ABC1 atypical kinase-like" evidence="2">
    <location>
        <begin position="88"/>
        <end position="229"/>
    </location>
</feature>
<evidence type="ECO:0000256" key="1">
    <source>
        <dbReference type="ARBA" id="ARBA00009670"/>
    </source>
</evidence>